<comment type="caution">
    <text evidence="2">The sequence shown here is derived from an EMBL/GenBank/DDBJ whole genome shotgun (WGS) entry which is preliminary data.</text>
</comment>
<feature type="transmembrane region" description="Helical" evidence="1">
    <location>
        <begin position="105"/>
        <end position="127"/>
    </location>
</feature>
<evidence type="ECO:0000313" key="2">
    <source>
        <dbReference type="EMBL" id="CAD2072374.1"/>
    </source>
</evidence>
<feature type="transmembrane region" description="Helical" evidence="1">
    <location>
        <begin position="6"/>
        <end position="25"/>
    </location>
</feature>
<organism evidence="2 3">
    <name type="scientific">Phocicoccus pinnipedialis</name>
    <dbReference type="NCBI Taxonomy" id="110845"/>
    <lineage>
        <taxon>Bacteria</taxon>
        <taxon>Bacillati</taxon>
        <taxon>Bacillota</taxon>
        <taxon>Bacilli</taxon>
        <taxon>Bacillales</taxon>
        <taxon>Salinicoccaceae</taxon>
        <taxon>Phocicoccus</taxon>
    </lineage>
</organism>
<reference evidence="2 3" key="1">
    <citation type="submission" date="2020-07" db="EMBL/GenBank/DDBJ databases">
        <authorList>
            <person name="Criscuolo A."/>
        </authorList>
    </citation>
    <scope>NUCLEOTIDE SEQUENCE [LARGE SCALE GENOMIC DNA]</scope>
    <source>
        <strain evidence="2">CIP107946</strain>
    </source>
</reference>
<name>A0A6V7R5Q2_9BACL</name>
<evidence type="ECO:0000256" key="1">
    <source>
        <dbReference type="SAM" id="Phobius"/>
    </source>
</evidence>
<proteinExistence type="predicted"/>
<protein>
    <submittedName>
        <fullName evidence="2">Uncharacterized protein</fullName>
    </submittedName>
</protein>
<keyword evidence="1" id="KW-1133">Transmembrane helix</keyword>
<feature type="transmembrane region" description="Helical" evidence="1">
    <location>
        <begin position="46"/>
        <end position="67"/>
    </location>
</feature>
<sequence>MRTVLYGFYSGLFLLAITYLMDSIFQKQLVTILLNVDFITNKQSDSLIFEWGLHLFVSIIIFIVFSYLKPYRWLYISIYVMSMFMFTFLYIQLPKLAVYENVTQDLFGLLLWLIAHVMYLVLVHYLIGRLFTRKNGNMKN</sequence>
<gene>
    <name evidence="2" type="ORF">JEOPIN946_00474</name>
</gene>
<dbReference type="Proteomes" id="UP000588186">
    <property type="component" value="Unassembled WGS sequence"/>
</dbReference>
<keyword evidence="1" id="KW-0812">Transmembrane</keyword>
<accession>A0A6V7R5Q2</accession>
<evidence type="ECO:0000313" key="3">
    <source>
        <dbReference type="Proteomes" id="UP000588186"/>
    </source>
</evidence>
<feature type="transmembrane region" description="Helical" evidence="1">
    <location>
        <begin position="73"/>
        <end position="93"/>
    </location>
</feature>
<dbReference type="EMBL" id="CAJEWB010000005">
    <property type="protein sequence ID" value="CAD2072374.1"/>
    <property type="molecule type" value="Genomic_DNA"/>
</dbReference>
<dbReference type="AlphaFoldDB" id="A0A6V7R5Q2"/>
<keyword evidence="3" id="KW-1185">Reference proteome</keyword>
<keyword evidence="1" id="KW-0472">Membrane</keyword>